<dbReference type="EMBL" id="MSDW01000002">
    <property type="protein sequence ID" value="OKY77228.1"/>
    <property type="molecule type" value="Genomic_DNA"/>
</dbReference>
<comment type="caution">
    <text evidence="2">The sequence shown here is derived from an EMBL/GenBank/DDBJ whole genome shotgun (WGS) entry which is preliminary data.</text>
</comment>
<organism evidence="2 3">
    <name type="scientific">Methanohalarchaeum thermophilum</name>
    <dbReference type="NCBI Taxonomy" id="1903181"/>
    <lineage>
        <taxon>Archaea</taxon>
        <taxon>Methanobacteriati</taxon>
        <taxon>Methanobacteriota</taxon>
        <taxon>Methanonatronarchaeia</taxon>
        <taxon>Methanonatronarchaeales</taxon>
        <taxon>Methanonatronarchaeaceae</taxon>
        <taxon>Candidatus Methanohalarchaeum</taxon>
    </lineage>
</organism>
<dbReference type="GO" id="GO:0032259">
    <property type="term" value="P:methylation"/>
    <property type="evidence" value="ECO:0007669"/>
    <property type="project" value="UniProtKB-KW"/>
</dbReference>
<keyword evidence="2" id="KW-0808">Transferase</keyword>
<dbReference type="SUPFAM" id="SSF53335">
    <property type="entry name" value="S-adenosyl-L-methionine-dependent methyltransferases"/>
    <property type="match status" value="1"/>
</dbReference>
<protein>
    <submittedName>
        <fullName evidence="2">SAM-dependent methyltransferase</fullName>
    </submittedName>
</protein>
<dbReference type="GO" id="GO:0008757">
    <property type="term" value="F:S-adenosylmethionine-dependent methyltransferase activity"/>
    <property type="evidence" value="ECO:0007669"/>
    <property type="project" value="InterPro"/>
</dbReference>
<accession>A0A1Q6DSB3</accession>
<evidence type="ECO:0000313" key="2">
    <source>
        <dbReference type="EMBL" id="OKY77228.1"/>
    </source>
</evidence>
<evidence type="ECO:0000259" key="1">
    <source>
        <dbReference type="Pfam" id="PF08241"/>
    </source>
</evidence>
<name>A0A1Q6DSB3_METT1</name>
<evidence type="ECO:0000313" key="3">
    <source>
        <dbReference type="Proteomes" id="UP000185744"/>
    </source>
</evidence>
<feature type="domain" description="Methyltransferase type 11" evidence="1">
    <location>
        <begin position="37"/>
        <end position="128"/>
    </location>
</feature>
<reference evidence="2" key="1">
    <citation type="submission" date="2016-12" db="EMBL/GenBank/DDBJ databases">
        <title>Discovery of methanogenic haloarchaea.</title>
        <authorList>
            <person name="Sorokin D.Y."/>
            <person name="Makarova K.S."/>
            <person name="Abbas B."/>
            <person name="Ferrer M."/>
            <person name="Golyshin P.N."/>
        </authorList>
    </citation>
    <scope>NUCLEOTIDE SEQUENCE [LARGE SCALE GENOMIC DNA]</scope>
    <source>
        <strain evidence="2">HMET1</strain>
    </source>
</reference>
<gene>
    <name evidence="2" type="ORF">BTN85_1876</name>
</gene>
<dbReference type="CDD" id="cd02440">
    <property type="entry name" value="AdoMet_MTases"/>
    <property type="match status" value="1"/>
</dbReference>
<dbReference type="InterPro" id="IPR029063">
    <property type="entry name" value="SAM-dependent_MTases_sf"/>
</dbReference>
<keyword evidence="3" id="KW-1185">Reference proteome</keyword>
<sequence>MFDYLAPFYDEFLSVSGRYTTKPVLENASFREDSLVLDVGGGTGHLGEKISGSIDLDYIVLDESEKMLKRAARKDLYCIIKSSSSYLPFRDEVFDYVVCVDALHHFEDKVKSLEEMMRVLKRDGVFYLLDFLPKKLVTRVICFFERLSGESTYFCSPSEIDKYIIGSSEYRALNSFQFLLKANKN</sequence>
<keyword evidence="2" id="KW-0489">Methyltransferase</keyword>
<dbReference type="STRING" id="1903181.BTN85_1876"/>
<dbReference type="PANTHER" id="PTHR43591">
    <property type="entry name" value="METHYLTRANSFERASE"/>
    <property type="match status" value="1"/>
</dbReference>
<proteinExistence type="predicted"/>
<dbReference type="InterPro" id="IPR013216">
    <property type="entry name" value="Methyltransf_11"/>
</dbReference>
<dbReference type="Gene3D" id="3.40.50.150">
    <property type="entry name" value="Vaccinia Virus protein VP39"/>
    <property type="match status" value="1"/>
</dbReference>
<dbReference type="InParanoid" id="A0A1Q6DSB3"/>
<dbReference type="Pfam" id="PF08241">
    <property type="entry name" value="Methyltransf_11"/>
    <property type="match status" value="1"/>
</dbReference>
<dbReference type="AlphaFoldDB" id="A0A1Q6DSB3"/>
<dbReference type="Proteomes" id="UP000185744">
    <property type="component" value="Unassembled WGS sequence"/>
</dbReference>